<evidence type="ECO:0000259" key="2">
    <source>
        <dbReference type="Pfam" id="PF13521"/>
    </source>
</evidence>
<dbReference type="OrthoDB" id="9802794at2"/>
<dbReference type="InterPro" id="IPR052735">
    <property type="entry name" value="NAD_biosynth-regulator"/>
</dbReference>
<dbReference type="Proteomes" id="UP000245133">
    <property type="component" value="Unassembled WGS sequence"/>
</dbReference>
<proteinExistence type="predicted"/>
<evidence type="ECO:0000259" key="1">
    <source>
        <dbReference type="Pfam" id="PF01467"/>
    </source>
</evidence>
<name>A0A2P2E1R4_9LEPT</name>
<dbReference type="InterPro" id="IPR014729">
    <property type="entry name" value="Rossmann-like_a/b/a_fold"/>
</dbReference>
<dbReference type="InterPro" id="IPR038727">
    <property type="entry name" value="NadR/Ttd14_AAA_dom"/>
</dbReference>
<dbReference type="NCBIfam" id="TIGR00125">
    <property type="entry name" value="cyt_tran_rel"/>
    <property type="match status" value="1"/>
</dbReference>
<dbReference type="Gene3D" id="3.40.50.300">
    <property type="entry name" value="P-loop containing nucleotide triphosphate hydrolases"/>
    <property type="match status" value="1"/>
</dbReference>
<sequence length="349" mass="40959">MWHHGFILGKFYPPHNGHLHLIREAKKLCDRLTVLLAALPTETIPGILRYECLQNLVNDPKIRVLFIENENPQYPEEHSNFWMIWKQTIESAVKEKIDVVFTSENYGEPLSKVLSAEHVCVDLERQTFPISATKIRNEPSQYWNFIPALLKPFFLKRIVLTGTESVGKSTLSQILAKHFQTLCIPEFARTYLDEKGRYVIYEDILEIGKGHLISEIQAAQSANRILFLDTDHITTKIYSEHYFQNCPEPIRKLAHGLHYDHSLFLDIDVPWVEDPQRDLGDLREVMKQKFLEEMKLRNRSFTLVQGNFKEREKQAISIVERILKEPFQPDYFTIEQRNLRNPQLIFSIE</sequence>
<reference evidence="3 4" key="1">
    <citation type="submission" date="2018-02" db="EMBL/GenBank/DDBJ databases">
        <title>Novel Leptospira species isolated from soil and water in Japan.</title>
        <authorList>
            <person name="Nakao R."/>
            <person name="Masuzawa T."/>
        </authorList>
    </citation>
    <scope>NUCLEOTIDE SEQUENCE [LARGE SCALE GENOMIC DNA]</scope>
    <source>
        <strain evidence="3 4">YH101</strain>
    </source>
</reference>
<dbReference type="EMBL" id="BFBB01000007">
    <property type="protein sequence ID" value="GBF50811.1"/>
    <property type="molecule type" value="Genomic_DNA"/>
</dbReference>
<accession>A0A2P2E1R4</accession>
<evidence type="ECO:0000313" key="4">
    <source>
        <dbReference type="Proteomes" id="UP000245133"/>
    </source>
</evidence>
<dbReference type="SUPFAM" id="SSF52540">
    <property type="entry name" value="P-loop containing nucleoside triphosphate hydrolases"/>
    <property type="match status" value="1"/>
</dbReference>
<dbReference type="SUPFAM" id="SSF52374">
    <property type="entry name" value="Nucleotidylyl transferase"/>
    <property type="match status" value="1"/>
</dbReference>
<feature type="domain" description="NadR/Ttd14 AAA" evidence="2">
    <location>
        <begin position="157"/>
        <end position="311"/>
    </location>
</feature>
<dbReference type="Pfam" id="PF13521">
    <property type="entry name" value="AAA_28"/>
    <property type="match status" value="1"/>
</dbReference>
<dbReference type="Pfam" id="PF01467">
    <property type="entry name" value="CTP_transf_like"/>
    <property type="match status" value="1"/>
</dbReference>
<keyword evidence="3" id="KW-0548">Nucleotidyltransferase</keyword>
<keyword evidence="3" id="KW-0808">Transferase</keyword>
<organism evidence="3 4">
    <name type="scientific">Leptospira ryugenii</name>
    <dbReference type="NCBI Taxonomy" id="1917863"/>
    <lineage>
        <taxon>Bacteria</taxon>
        <taxon>Pseudomonadati</taxon>
        <taxon>Spirochaetota</taxon>
        <taxon>Spirochaetia</taxon>
        <taxon>Leptospirales</taxon>
        <taxon>Leptospiraceae</taxon>
        <taxon>Leptospira</taxon>
    </lineage>
</organism>
<gene>
    <name evidence="3" type="ORF">LPTSP4_23380</name>
</gene>
<feature type="domain" description="Cytidyltransferase-like" evidence="1">
    <location>
        <begin position="7"/>
        <end position="137"/>
    </location>
</feature>
<keyword evidence="4" id="KW-1185">Reference proteome</keyword>
<dbReference type="AlphaFoldDB" id="A0A2P2E1R4"/>
<comment type="caution">
    <text evidence="3">The sequence shown here is derived from an EMBL/GenBank/DDBJ whole genome shotgun (WGS) entry which is preliminary data.</text>
</comment>
<dbReference type="RefSeq" id="WP_108976861.1">
    <property type="nucleotide sequence ID" value="NZ_BFBB01000007.1"/>
</dbReference>
<dbReference type="InterPro" id="IPR027417">
    <property type="entry name" value="P-loop_NTPase"/>
</dbReference>
<dbReference type="PANTHER" id="PTHR37512:SF1">
    <property type="entry name" value="NADR_TTD14 AAA DOMAIN-CONTAINING PROTEIN"/>
    <property type="match status" value="1"/>
</dbReference>
<dbReference type="Gene3D" id="3.40.50.620">
    <property type="entry name" value="HUPs"/>
    <property type="match status" value="1"/>
</dbReference>
<dbReference type="InterPro" id="IPR004821">
    <property type="entry name" value="Cyt_trans-like"/>
</dbReference>
<protein>
    <submittedName>
        <fullName evidence="3">Putative nicotinamide-nucleotide adenylyltransferase</fullName>
    </submittedName>
</protein>
<dbReference type="GO" id="GO:0016779">
    <property type="term" value="F:nucleotidyltransferase activity"/>
    <property type="evidence" value="ECO:0007669"/>
    <property type="project" value="UniProtKB-KW"/>
</dbReference>
<evidence type="ECO:0000313" key="3">
    <source>
        <dbReference type="EMBL" id="GBF50811.1"/>
    </source>
</evidence>
<dbReference type="PANTHER" id="PTHR37512">
    <property type="entry name" value="TRIFUNCTIONAL NAD BIOSYNTHESIS/REGULATOR PROTEIN NADR"/>
    <property type="match status" value="1"/>
</dbReference>